<organism evidence="7 8">
    <name type="scientific">Candidatus Magasanikbacteria bacterium RIFCSPLOWO2_01_FULL_40_15</name>
    <dbReference type="NCBI Taxonomy" id="1798686"/>
    <lineage>
        <taxon>Bacteria</taxon>
        <taxon>Candidatus Magasanikiibacteriota</taxon>
    </lineage>
</organism>
<keyword evidence="2 5" id="KW-0812">Transmembrane</keyword>
<feature type="transmembrane region" description="Helical" evidence="5">
    <location>
        <begin position="214"/>
        <end position="231"/>
    </location>
</feature>
<evidence type="ECO:0000259" key="6">
    <source>
        <dbReference type="Pfam" id="PF04932"/>
    </source>
</evidence>
<proteinExistence type="predicted"/>
<evidence type="ECO:0000256" key="4">
    <source>
        <dbReference type="ARBA" id="ARBA00023136"/>
    </source>
</evidence>
<dbReference type="AlphaFoldDB" id="A0A1F6N2T0"/>
<evidence type="ECO:0000256" key="2">
    <source>
        <dbReference type="ARBA" id="ARBA00022692"/>
    </source>
</evidence>
<comment type="subcellular location">
    <subcellularLocation>
        <location evidence="1">Membrane</location>
        <topology evidence="1">Multi-pass membrane protein</topology>
    </subcellularLocation>
</comment>
<feature type="transmembrane region" description="Helical" evidence="5">
    <location>
        <begin position="142"/>
        <end position="162"/>
    </location>
</feature>
<comment type="caution">
    <text evidence="7">The sequence shown here is derived from an EMBL/GenBank/DDBJ whole genome shotgun (WGS) entry which is preliminary data.</text>
</comment>
<evidence type="ECO:0000256" key="1">
    <source>
        <dbReference type="ARBA" id="ARBA00004141"/>
    </source>
</evidence>
<dbReference type="EMBL" id="MFQH01000014">
    <property type="protein sequence ID" value="OGH78295.1"/>
    <property type="molecule type" value="Genomic_DNA"/>
</dbReference>
<dbReference type="PANTHER" id="PTHR37422">
    <property type="entry name" value="TEICHURONIC ACID BIOSYNTHESIS PROTEIN TUAE"/>
    <property type="match status" value="1"/>
</dbReference>
<dbReference type="GO" id="GO:0016020">
    <property type="term" value="C:membrane"/>
    <property type="evidence" value="ECO:0007669"/>
    <property type="project" value="UniProtKB-SubCell"/>
</dbReference>
<feature type="transmembrane region" description="Helical" evidence="5">
    <location>
        <begin position="41"/>
        <end position="63"/>
    </location>
</feature>
<reference evidence="7 8" key="1">
    <citation type="journal article" date="2016" name="Nat. Commun.">
        <title>Thousands of microbial genomes shed light on interconnected biogeochemical processes in an aquifer system.</title>
        <authorList>
            <person name="Anantharaman K."/>
            <person name="Brown C.T."/>
            <person name="Hug L.A."/>
            <person name="Sharon I."/>
            <person name="Castelle C.J."/>
            <person name="Probst A.J."/>
            <person name="Thomas B.C."/>
            <person name="Singh A."/>
            <person name="Wilkins M.J."/>
            <person name="Karaoz U."/>
            <person name="Brodie E.L."/>
            <person name="Williams K.H."/>
            <person name="Hubbard S.S."/>
            <person name="Banfield J.F."/>
        </authorList>
    </citation>
    <scope>NUCLEOTIDE SEQUENCE [LARGE SCALE GENOMIC DNA]</scope>
</reference>
<feature type="transmembrane region" description="Helical" evidence="5">
    <location>
        <begin position="260"/>
        <end position="276"/>
    </location>
</feature>
<feature type="transmembrane region" description="Helical" evidence="5">
    <location>
        <begin position="84"/>
        <end position="106"/>
    </location>
</feature>
<keyword evidence="4 5" id="KW-0472">Membrane</keyword>
<evidence type="ECO:0000313" key="8">
    <source>
        <dbReference type="Proteomes" id="UP000177040"/>
    </source>
</evidence>
<gene>
    <name evidence="7" type="ORF">A2983_04030</name>
</gene>
<evidence type="ECO:0000256" key="5">
    <source>
        <dbReference type="SAM" id="Phobius"/>
    </source>
</evidence>
<accession>A0A1F6N2T0</accession>
<name>A0A1F6N2T0_9BACT</name>
<dbReference type="Proteomes" id="UP000177040">
    <property type="component" value="Unassembled WGS sequence"/>
</dbReference>
<feature type="transmembrane region" description="Helical" evidence="5">
    <location>
        <begin position="341"/>
        <end position="364"/>
    </location>
</feature>
<dbReference type="Pfam" id="PF04932">
    <property type="entry name" value="Wzy_C"/>
    <property type="match status" value="1"/>
</dbReference>
<protein>
    <recommendedName>
        <fullName evidence="6">O-antigen ligase-related domain-containing protein</fullName>
    </recommendedName>
</protein>
<sequence>MGTLLIILSLVVFAVIAWRNLPVGLAIFFALLPTYLIRFQLGPLPTTFLEIMIWILCAVWLIQKIKAIGWRGAIAEKINCIKKWPALAVAISLFLIGATINVFLAIDVRAALGEWRAFYLEPILISYLVITTIKNKEQKNKILLGLILCGLVTALLAIYQHFTGWLVPHSFWANRDTYRVTAWYGFPNGVALFLAPLIPLAIHLLISAYKKNKIIIVAFAGAYIVAAPFAIVFAKSTGAIIGLLGGLGLYLLLNKKTRLASAVGVVVIILGIIFTPNSNSIKQEILARDRSGQLRRDIWSETISYLKIHPLRGTGMAAYPTEIVPFRRDKTIEVFHHPHNIFLTIWVNTGLVGLVGFVGILGWFFVTGLRAEQSRYILIAMTVIITMGLVDSPYIKNDLALVFWFMIALAYNEFSDNKKNLI</sequence>
<evidence type="ECO:0000256" key="3">
    <source>
        <dbReference type="ARBA" id="ARBA00022989"/>
    </source>
</evidence>
<evidence type="ECO:0000313" key="7">
    <source>
        <dbReference type="EMBL" id="OGH78295.1"/>
    </source>
</evidence>
<feature type="transmembrane region" description="Helical" evidence="5">
    <location>
        <begin position="237"/>
        <end position="253"/>
    </location>
</feature>
<feature type="transmembrane region" description="Helical" evidence="5">
    <location>
        <begin position="112"/>
        <end position="130"/>
    </location>
</feature>
<dbReference type="InterPro" id="IPR007016">
    <property type="entry name" value="O-antigen_ligase-rel_domated"/>
</dbReference>
<keyword evidence="3 5" id="KW-1133">Transmembrane helix</keyword>
<feature type="transmembrane region" description="Helical" evidence="5">
    <location>
        <begin position="182"/>
        <end position="202"/>
    </location>
</feature>
<feature type="transmembrane region" description="Helical" evidence="5">
    <location>
        <begin position="376"/>
        <end position="395"/>
    </location>
</feature>
<dbReference type="PANTHER" id="PTHR37422:SF13">
    <property type="entry name" value="LIPOPOLYSACCHARIDE BIOSYNTHESIS PROTEIN PA4999-RELATED"/>
    <property type="match status" value="1"/>
</dbReference>
<feature type="domain" description="O-antigen ligase-related" evidence="6">
    <location>
        <begin position="223"/>
        <end position="358"/>
    </location>
</feature>
<dbReference type="InterPro" id="IPR051533">
    <property type="entry name" value="WaaL-like"/>
</dbReference>